<sequence>MFNIVVSISVLSRPHSLYASIPIQSMLKRLVLGLAASTSPSSRNVYHTGSGEWVSFDLGFWSGFGGLGSVSFFAAPKGCCPLTLVPRGCVWCRPCAERLREAIMVLGLHLCLGSRSSPVSPHHPCVDPPSCPHTSAPVFVVRNPVMPVQSVPLTVQTRSSRGVSAVSGSDRQWYSHLLLLLQGARQHK</sequence>
<dbReference type="EMBL" id="JADCUA010000006">
    <property type="protein sequence ID" value="KAH9839171.1"/>
    <property type="molecule type" value="Genomic_DNA"/>
</dbReference>
<gene>
    <name evidence="1" type="ORF">C8Q71DRAFT_500182</name>
</gene>
<evidence type="ECO:0000313" key="1">
    <source>
        <dbReference type="EMBL" id="KAH9839171.1"/>
    </source>
</evidence>
<organism evidence="1 2">
    <name type="scientific">Rhodofomes roseus</name>
    <dbReference type="NCBI Taxonomy" id="34475"/>
    <lineage>
        <taxon>Eukaryota</taxon>
        <taxon>Fungi</taxon>
        <taxon>Dikarya</taxon>
        <taxon>Basidiomycota</taxon>
        <taxon>Agaricomycotina</taxon>
        <taxon>Agaricomycetes</taxon>
        <taxon>Polyporales</taxon>
        <taxon>Rhodofomes</taxon>
    </lineage>
</organism>
<comment type="caution">
    <text evidence="1">The sequence shown here is derived from an EMBL/GenBank/DDBJ whole genome shotgun (WGS) entry which is preliminary data.</text>
</comment>
<dbReference type="Proteomes" id="UP000814176">
    <property type="component" value="Unassembled WGS sequence"/>
</dbReference>
<proteinExistence type="predicted"/>
<dbReference type="GeneID" id="71999692"/>
<protein>
    <recommendedName>
        <fullName evidence="3">Secreted protein</fullName>
    </recommendedName>
</protein>
<keyword evidence="2" id="KW-1185">Reference proteome</keyword>
<dbReference type="RefSeq" id="XP_047780926.1">
    <property type="nucleotide sequence ID" value="XM_047918960.1"/>
</dbReference>
<evidence type="ECO:0008006" key="3">
    <source>
        <dbReference type="Google" id="ProtNLM"/>
    </source>
</evidence>
<accession>A0ABQ8KLT8</accession>
<evidence type="ECO:0000313" key="2">
    <source>
        <dbReference type="Proteomes" id="UP000814176"/>
    </source>
</evidence>
<reference evidence="1 2" key="1">
    <citation type="journal article" date="2021" name="Environ. Microbiol.">
        <title>Gene family expansions and transcriptome signatures uncover fungal adaptations to wood decay.</title>
        <authorList>
            <person name="Hage H."/>
            <person name="Miyauchi S."/>
            <person name="Viragh M."/>
            <person name="Drula E."/>
            <person name="Min B."/>
            <person name="Chaduli D."/>
            <person name="Navarro D."/>
            <person name="Favel A."/>
            <person name="Norest M."/>
            <person name="Lesage-Meessen L."/>
            <person name="Balint B."/>
            <person name="Merenyi Z."/>
            <person name="de Eugenio L."/>
            <person name="Morin E."/>
            <person name="Martinez A.T."/>
            <person name="Baldrian P."/>
            <person name="Stursova M."/>
            <person name="Martinez M.J."/>
            <person name="Novotny C."/>
            <person name="Magnuson J.K."/>
            <person name="Spatafora J.W."/>
            <person name="Maurice S."/>
            <person name="Pangilinan J."/>
            <person name="Andreopoulos W."/>
            <person name="LaButti K."/>
            <person name="Hundley H."/>
            <person name="Na H."/>
            <person name="Kuo A."/>
            <person name="Barry K."/>
            <person name="Lipzen A."/>
            <person name="Henrissat B."/>
            <person name="Riley R."/>
            <person name="Ahrendt S."/>
            <person name="Nagy L.G."/>
            <person name="Grigoriev I.V."/>
            <person name="Martin F."/>
            <person name="Rosso M.N."/>
        </authorList>
    </citation>
    <scope>NUCLEOTIDE SEQUENCE [LARGE SCALE GENOMIC DNA]</scope>
    <source>
        <strain evidence="1 2">CIRM-BRFM 1785</strain>
    </source>
</reference>
<name>A0ABQ8KLT8_9APHY</name>